<proteinExistence type="inferred from homology"/>
<dbReference type="OrthoDB" id="142826at2"/>
<name>L0F7Q6_DESDL</name>
<evidence type="ECO:0000259" key="2">
    <source>
        <dbReference type="Pfam" id="PF01370"/>
    </source>
</evidence>
<dbReference type="EMBL" id="CP003344">
    <property type="protein sequence ID" value="AGA69035.1"/>
    <property type="molecule type" value="Genomic_DNA"/>
</dbReference>
<comment type="similarity">
    <text evidence="1">Belongs to the NAD(P)-dependent epimerase/dehydratase family.</text>
</comment>
<reference evidence="4" key="1">
    <citation type="submission" date="2012-02" db="EMBL/GenBank/DDBJ databases">
        <title>Complete sequence of Desulfitobacterium dichloroeliminans LMG P-21439.</title>
        <authorList>
            <person name="Lucas S."/>
            <person name="Han J."/>
            <person name="Lapidus A."/>
            <person name="Cheng J.-F."/>
            <person name="Goodwin L."/>
            <person name="Pitluck S."/>
            <person name="Peters L."/>
            <person name="Ovchinnikova G."/>
            <person name="Teshima H."/>
            <person name="Detter J.C."/>
            <person name="Han C."/>
            <person name="Tapia R."/>
            <person name="Land M."/>
            <person name="Hauser L."/>
            <person name="Kyrpides N."/>
            <person name="Ivanova N."/>
            <person name="Pagani I."/>
            <person name="Kruse T."/>
            <person name="de Vos W.M."/>
            <person name="Boon N."/>
            <person name="Smidt H."/>
            <person name="Woyke T."/>
        </authorList>
    </citation>
    <scope>NUCLEOTIDE SEQUENCE [LARGE SCALE GENOMIC DNA]</scope>
    <source>
        <strain evidence="4">LMG P-21439 / DCA1</strain>
    </source>
</reference>
<protein>
    <submittedName>
        <fullName evidence="3">Nucleoside-diphosphate-sugar epimerase</fullName>
    </submittedName>
</protein>
<dbReference type="HOGENOM" id="CLU_007383_1_7_9"/>
<dbReference type="KEGG" id="ddl:Desdi_1542"/>
<dbReference type="InterPro" id="IPR001509">
    <property type="entry name" value="Epimerase_deHydtase"/>
</dbReference>
<gene>
    <name evidence="3" type="ordered locus">Desdi_1542</name>
</gene>
<evidence type="ECO:0000313" key="3">
    <source>
        <dbReference type="EMBL" id="AGA69035.1"/>
    </source>
</evidence>
<dbReference type="Pfam" id="PF01370">
    <property type="entry name" value="Epimerase"/>
    <property type="match status" value="1"/>
</dbReference>
<dbReference type="Gene3D" id="3.40.50.720">
    <property type="entry name" value="NAD(P)-binding Rossmann-like Domain"/>
    <property type="match status" value="1"/>
</dbReference>
<dbReference type="AlphaFoldDB" id="L0F7Q6"/>
<dbReference type="PANTHER" id="PTHR43000">
    <property type="entry name" value="DTDP-D-GLUCOSE 4,6-DEHYDRATASE-RELATED"/>
    <property type="match status" value="1"/>
</dbReference>
<dbReference type="SUPFAM" id="SSF51735">
    <property type="entry name" value="NAD(P)-binding Rossmann-fold domains"/>
    <property type="match status" value="1"/>
</dbReference>
<organism evidence="3 4">
    <name type="scientific">Desulfitobacterium dichloroeliminans (strain LMG P-21439 / DCA1)</name>
    <dbReference type="NCBI Taxonomy" id="871963"/>
    <lineage>
        <taxon>Bacteria</taxon>
        <taxon>Bacillati</taxon>
        <taxon>Bacillota</taxon>
        <taxon>Clostridia</taxon>
        <taxon>Eubacteriales</taxon>
        <taxon>Desulfitobacteriaceae</taxon>
        <taxon>Desulfitobacterium</taxon>
    </lineage>
</organism>
<dbReference type="eggNOG" id="COG0451">
    <property type="taxonomic scope" value="Bacteria"/>
</dbReference>
<evidence type="ECO:0000256" key="1">
    <source>
        <dbReference type="ARBA" id="ARBA00007637"/>
    </source>
</evidence>
<evidence type="ECO:0000313" key="4">
    <source>
        <dbReference type="Proteomes" id="UP000010797"/>
    </source>
</evidence>
<sequence length="304" mass="35415">MKILVTGGKGVVGTHLVDKLKRMGHEVWVCDLKHSHENNYYRCDVSKIRQLQTIFQHHTFDYVYHLAAEFGRWNGEDYYEDLWLTNAVGTKNLLRLQTEYGYKMVFTSSSEVYGDYDGVMVEDIMDLLEIKQMNDYAITKWVNEMQILNEAAMHGNQVVRIRIFNTYGPGEHFTPFRSAICTFSYKALHDLPYTVYLGHQRNALYIEDCAIALANITLNFKAGEVYNIAGIEMHDMKSVSDQILNYLGKDDSKVTYKKEELFTTKIKQPDISKAQRDLFYEPQFFLEVGIPRTLEWMRSVYGLK</sequence>
<dbReference type="STRING" id="871963.Desdi_1542"/>
<dbReference type="InterPro" id="IPR036291">
    <property type="entry name" value="NAD(P)-bd_dom_sf"/>
</dbReference>
<keyword evidence="4" id="KW-1185">Reference proteome</keyword>
<dbReference type="RefSeq" id="WP_015262028.1">
    <property type="nucleotide sequence ID" value="NC_019903.1"/>
</dbReference>
<feature type="domain" description="NAD-dependent epimerase/dehydratase" evidence="2">
    <location>
        <begin position="3"/>
        <end position="229"/>
    </location>
</feature>
<dbReference type="Proteomes" id="UP000010797">
    <property type="component" value="Chromosome"/>
</dbReference>
<accession>L0F7Q6</accession>